<gene>
    <name evidence="1" type="ORF">J2Z79_003530</name>
</gene>
<comment type="caution">
    <text evidence="1">The sequence shown here is derived from an EMBL/GenBank/DDBJ whole genome shotgun (WGS) entry which is preliminary data.</text>
</comment>
<dbReference type="RefSeq" id="WP_209468178.1">
    <property type="nucleotide sequence ID" value="NZ_JAGGLG010000047.1"/>
</dbReference>
<keyword evidence="2" id="KW-1185">Reference proteome</keyword>
<name>A0ABS4JYM8_9FIRM</name>
<accession>A0ABS4JYM8</accession>
<organism evidence="1 2">
    <name type="scientific">Symbiobacterium terraclitae</name>
    <dbReference type="NCBI Taxonomy" id="557451"/>
    <lineage>
        <taxon>Bacteria</taxon>
        <taxon>Bacillati</taxon>
        <taxon>Bacillota</taxon>
        <taxon>Clostridia</taxon>
        <taxon>Eubacteriales</taxon>
        <taxon>Symbiobacteriaceae</taxon>
        <taxon>Symbiobacterium</taxon>
    </lineage>
</organism>
<evidence type="ECO:0000313" key="2">
    <source>
        <dbReference type="Proteomes" id="UP001519289"/>
    </source>
</evidence>
<sequence>MTVPAAGNPRPTVPAEVVTINRVPVSFHVKAVEGNEEHLAIEIGGRDAGGAVIRYDSATAIVDARLEVAGIPQVTSALDRFHYEFASELLAYVLDRGAMAQESDGSIIYDLGYTSHALPLPANHEVGLGYPNSW</sequence>
<dbReference type="Proteomes" id="UP001519289">
    <property type="component" value="Unassembled WGS sequence"/>
</dbReference>
<reference evidence="1 2" key="1">
    <citation type="submission" date="2021-03" db="EMBL/GenBank/DDBJ databases">
        <title>Genomic Encyclopedia of Type Strains, Phase IV (KMG-IV): sequencing the most valuable type-strain genomes for metagenomic binning, comparative biology and taxonomic classification.</title>
        <authorList>
            <person name="Goeker M."/>
        </authorList>
    </citation>
    <scope>NUCLEOTIDE SEQUENCE [LARGE SCALE GENOMIC DNA]</scope>
    <source>
        <strain evidence="1 2">DSM 27138</strain>
    </source>
</reference>
<protein>
    <submittedName>
        <fullName evidence="1">Uncharacterized protein</fullName>
    </submittedName>
</protein>
<evidence type="ECO:0000313" key="1">
    <source>
        <dbReference type="EMBL" id="MBP2020076.1"/>
    </source>
</evidence>
<dbReference type="EMBL" id="JAGGLG010000047">
    <property type="protein sequence ID" value="MBP2020076.1"/>
    <property type="molecule type" value="Genomic_DNA"/>
</dbReference>
<proteinExistence type="predicted"/>